<accession>A0A395ILL7</accession>
<feature type="compositionally biased region" description="Basic and acidic residues" evidence="1">
    <location>
        <begin position="227"/>
        <end position="243"/>
    </location>
</feature>
<dbReference type="AlphaFoldDB" id="A0A395ILL7"/>
<feature type="region of interest" description="Disordered" evidence="1">
    <location>
        <begin position="330"/>
        <end position="349"/>
    </location>
</feature>
<sequence>MSTTDVYIISSSPPRQLASYNISSPLLPSLDEMFAEKRAPNLQKGSGVAPIAAGATTTFSSASTLSRKSSFGSLQGIGTTRSLKTTAVQDEKEPKKSAKSKAPKKAPTKKDDPSTEKVAKVPRKSAKRKDEEVARSILEGLLGGVVEDVSEKKPRKSTAKKGDDTEGDSKRVSDTTAPGTIESAAGKKMSKPRARKGDDFTEEIVQEKAPRKSRAKKIDIENGSEVVPKEKAVKKPRAKKSDGDTNVQSKMAQGKVTKTANLSNTGKVENSKADIVSKHLSWRRSREERTGLHQNRQKVPIDLEDDLTDDDSNTDNEGFTDLLGSFGFSSIEANSNGKDRSSKRAQKVIEKTIKKKARTLTDLATSAFAKEKNNDSNLDASAPLLQYFPQASSGGSTNEGFKIPPKPRSKSPVKGLPKSKKGSADEPILLSPESALKQVGNQDFVFGTSSQLAREDSPSLLRDLHDAMQASNQLDDYDDPFVSPPTKIADRAKDVIAAKRNLWSVAARDDHGDLMDIETIDLTHTPVAKPQDRIIIPQNPSSSWITPAKDEWLDIDEIEEDRPPSTQVPTRQMGPIERSINLQF</sequence>
<feature type="compositionally biased region" description="Basic and acidic residues" evidence="1">
    <location>
        <begin position="195"/>
        <end position="220"/>
    </location>
</feature>
<feature type="compositionally biased region" description="Polar residues" evidence="1">
    <location>
        <begin position="389"/>
        <end position="399"/>
    </location>
</feature>
<dbReference type="OrthoDB" id="5349119at2759"/>
<gene>
    <name evidence="2" type="ORF">DID88_000193</name>
</gene>
<feature type="region of interest" description="Disordered" evidence="1">
    <location>
        <begin position="62"/>
        <end position="271"/>
    </location>
</feature>
<reference evidence="2 3" key="1">
    <citation type="submission" date="2018-06" db="EMBL/GenBank/DDBJ databases">
        <title>Genome Sequence of the Brown Rot Fungal Pathogen Monilinia fructigena.</title>
        <authorList>
            <person name="Landi L."/>
            <person name="De Miccolis Angelini R.M."/>
            <person name="Pollastro S."/>
            <person name="Abate D."/>
            <person name="Faretra F."/>
            <person name="Romanazzi G."/>
        </authorList>
    </citation>
    <scope>NUCLEOTIDE SEQUENCE [LARGE SCALE GENOMIC DNA]</scope>
    <source>
        <strain evidence="2 3">Mfrg269</strain>
    </source>
</reference>
<feature type="region of interest" description="Disordered" evidence="1">
    <location>
        <begin position="388"/>
        <end position="426"/>
    </location>
</feature>
<evidence type="ECO:0000313" key="3">
    <source>
        <dbReference type="Proteomes" id="UP000249056"/>
    </source>
</evidence>
<name>A0A395ILL7_9HELO</name>
<feature type="region of interest" description="Disordered" evidence="1">
    <location>
        <begin position="560"/>
        <end position="584"/>
    </location>
</feature>
<evidence type="ECO:0000313" key="2">
    <source>
        <dbReference type="EMBL" id="RAL60418.1"/>
    </source>
</evidence>
<feature type="compositionally biased region" description="Basic and acidic residues" evidence="1">
    <location>
        <begin position="337"/>
        <end position="349"/>
    </location>
</feature>
<feature type="compositionally biased region" description="Polar residues" evidence="1">
    <location>
        <begin position="244"/>
        <end position="268"/>
    </location>
</feature>
<proteinExistence type="predicted"/>
<feature type="compositionally biased region" description="Basic residues" evidence="1">
    <location>
        <begin position="405"/>
        <end position="421"/>
    </location>
</feature>
<comment type="caution">
    <text evidence="2">The sequence shown here is derived from an EMBL/GenBank/DDBJ whole genome shotgun (WGS) entry which is preliminary data.</text>
</comment>
<feature type="compositionally biased region" description="Basic residues" evidence="1">
    <location>
        <begin position="97"/>
        <end position="107"/>
    </location>
</feature>
<feature type="compositionally biased region" description="Basic and acidic residues" evidence="1">
    <location>
        <begin position="108"/>
        <end position="119"/>
    </location>
</feature>
<feature type="region of interest" description="Disordered" evidence="1">
    <location>
        <begin position="283"/>
        <end position="320"/>
    </location>
</feature>
<protein>
    <submittedName>
        <fullName evidence="2">Uncharacterized protein</fullName>
    </submittedName>
</protein>
<organism evidence="2 3">
    <name type="scientific">Monilinia fructigena</name>
    <dbReference type="NCBI Taxonomy" id="38457"/>
    <lineage>
        <taxon>Eukaryota</taxon>
        <taxon>Fungi</taxon>
        <taxon>Dikarya</taxon>
        <taxon>Ascomycota</taxon>
        <taxon>Pezizomycotina</taxon>
        <taxon>Leotiomycetes</taxon>
        <taxon>Helotiales</taxon>
        <taxon>Sclerotiniaceae</taxon>
        <taxon>Monilinia</taxon>
    </lineage>
</organism>
<dbReference type="Proteomes" id="UP000249056">
    <property type="component" value="Unassembled WGS sequence"/>
</dbReference>
<dbReference type="EMBL" id="QKRW01000040">
    <property type="protein sequence ID" value="RAL60418.1"/>
    <property type="molecule type" value="Genomic_DNA"/>
</dbReference>
<feature type="compositionally biased region" description="Basic and acidic residues" evidence="1">
    <location>
        <begin position="160"/>
        <end position="173"/>
    </location>
</feature>
<feature type="compositionally biased region" description="Polar residues" evidence="1">
    <location>
        <begin position="67"/>
        <end position="88"/>
    </location>
</feature>
<keyword evidence="3" id="KW-1185">Reference proteome</keyword>
<evidence type="ECO:0000256" key="1">
    <source>
        <dbReference type="SAM" id="MobiDB-lite"/>
    </source>
</evidence>
<feature type="compositionally biased region" description="Acidic residues" evidence="1">
    <location>
        <begin position="302"/>
        <end position="314"/>
    </location>
</feature>